<gene>
    <name evidence="3" type="ORF">L485_03475</name>
</gene>
<organism evidence="3 4">
    <name type="scientific">Sphingobium baderi LL03</name>
    <dbReference type="NCBI Taxonomy" id="1114964"/>
    <lineage>
        <taxon>Bacteria</taxon>
        <taxon>Pseudomonadati</taxon>
        <taxon>Pseudomonadota</taxon>
        <taxon>Alphaproteobacteria</taxon>
        <taxon>Sphingomonadales</taxon>
        <taxon>Sphingomonadaceae</taxon>
        <taxon>Sphingobium</taxon>
    </lineage>
</organism>
<evidence type="ECO:0000313" key="3">
    <source>
        <dbReference type="EMBL" id="EQB05193.1"/>
    </source>
</evidence>
<feature type="domain" description="Autotransporter" evidence="2">
    <location>
        <begin position="1895"/>
        <end position="2174"/>
    </location>
</feature>
<dbReference type="eggNOG" id="COG3468">
    <property type="taxonomic scope" value="Bacteria"/>
</dbReference>
<evidence type="ECO:0000256" key="1">
    <source>
        <dbReference type="SAM" id="SignalP"/>
    </source>
</evidence>
<feature type="chain" id="PRO_5009975899" description="Autotransporter domain-containing protein" evidence="1">
    <location>
        <begin position="25"/>
        <end position="2174"/>
    </location>
</feature>
<keyword evidence="1" id="KW-0732">Signal</keyword>
<dbReference type="InterPro" id="IPR012332">
    <property type="entry name" value="Autotransporter_pectin_lyase_C"/>
</dbReference>
<dbReference type="PATRIC" id="fig|1114964.3.peg.659"/>
<dbReference type="InterPro" id="IPR036709">
    <property type="entry name" value="Autotransporte_beta_dom_sf"/>
</dbReference>
<dbReference type="SUPFAM" id="SSF103515">
    <property type="entry name" value="Autotransporter"/>
    <property type="match status" value="1"/>
</dbReference>
<evidence type="ECO:0000259" key="2">
    <source>
        <dbReference type="PROSITE" id="PS51208"/>
    </source>
</evidence>
<sequence length="2174" mass="206374">MKTTLMIGASALAFSLATPGVALANQECGLPDAAQNPNVANCLNEPSNWANGITYDQGDYATPAGIKVDLWATAVVAPTTNDTAVTVIGSPDQAAVIRARGGSTITAIGTGLSAQTTGTGAAIVESHGNVVAGSRGLLATTDLAGGTGLASVINQSGGTVTLTLPAAPAQSAALFARGGSASAMNNGTVSVSSLAPVGGLVYGIAGESHAADGTVTLANANSVTLTGLDTDFIGVGTTESSGQVDISNTGSIAIATAAGDATGLHVAGAGTPGAVTLANSGLLSVSTDIAVGSGHAIGMDVQQGTSATLISARTGATGGMTVSGGGAATGFLVENVSGPVSVRNTGYVLDVASGGLATGVQLSGGSSQAVRFEDTVIGGNIYNGDLVVQGAGSARGIVLDGATDTVSVDFDGASLLVTSTGADASGIVTQGGADVAITTAAKVQNGNGAAITVSAADGTAAGITIAGATGAQAVALGDAITVTNIGGSAVGLSLADGTSQSVSLANGATVAGMGATGAQFTGASGSIELTSAAGFTVEGGTGGATGVILENGADQTANFAGNFSVNADDGDVKGVTSSGAGGAVSVNAQQGFNVTNGGGLAAGIIVTDGTSQTVLMADGLSVTGTSATGAQLTNGSGAVSFTANGPVAVDGGVGGATGIVLADGFDQTTHLAGDLAVDASGGVATGLISTGAAGAVELNAQGAFAVTNRDGSATGLILADGTSQAATLSEGLGVAGTGAIGVILTGSAGAATFTANGAVAVDGGTGGAMGVLLADGIDQTVTFAGDVAVDASGGIATGVLSTGASGAVGIAAQNGFSVSNAGGAATGLTLAGGASQTVTLGNGLSVVGVGATGAQLVGATGAVTLASTNAVAVDGGTSGATGVILAGGSDQTIDLNGDLAVRASAGTTTGLILTSASGAMEVNANDAFSVTSGDGPAAGLILSGGTSQAVVLGEGLHVAGAGGAGAQMSGALGSVDLASTGDFTVEGGADQAVGVVARDGTTQSLSFEQAVRVNGLGATGIDLAGGSGALSVALGDALTVVGGAAGATGISLADGTAQTIDLAGPAIIQSSGGVATGVQSTGAAGNIGIVSRDALAVTNSAGSAVAIDIDGGTGADIALAGPVTVTASGDTSGVQIAGAGSLDLISATDFTVTSGEGDATGAAVTGGASQSATFGGPVAITGAERAVGLSQTGASGAIVASFEGPLTVAGGSGLTAGIVQTNGTTQTVSLSDTMSVSSVDGPALGILLEDGAGVATAHLPSMLTATSLESDAFGLVATNGQGLVIDGEGTVTAIAGGTARGIASVDQSGAQTVQIGDVTATSTGGMASGVLLGGFDAISVRSEGTITVSAIAGGVGVGIDTSGSDAAIDVVLNDIAVTGDNVTGISLNQTGGAGSSGTIAASVNAVTTNGANAIGMSATGSQSGAVALTLGQASADDHSGGVTTAGDGATGVQMTVTDGPGSITNLGRVATSGEAANGIGAVATGNGAISVDSWTLVTTGAGSDGIAVTTGAGAQTIKAHAVSVSGAGASGIAAKSAAGAIAIETGTLEALDGAGHAIVASSDIGAISVTSVNSSAQSADAIHLSSVSGDVAVTLVDGGRTSSANGAGLFVDTGGHATINLGTETNNAILHGSTVGLSSHATDGQTITLSGVLGADSDLALSLTGGSATLLNNGAINGYVSLGTSSIAFTNAGIWNGFGGNSAFTANSTFTNNGTFNVNPGAAGPATMLLTGLGTFRNAGTVSLVNGQAGDLLDLGGAAFAGSGGSRVILEANLGGAAIGAIAAQTADQLSMGAASGVTTIVINDLSGAAAAQFNFSGIRIVSSTSAEDGAFILQGGSINKGFAEYQLVGDGNGNFNLVSVPSVQAFELVRTGAEVRRYWRRSGDAWAEQMRASKGREGLSAWGQFYGGGETNEARPVYSLTVLDRPMSFTPNLDIRDSWTGAQLGFDWGQGDWSVGLTGGYVGQQGRVKATGDEIKLDGANIGAYFRYRSASGFFAHVLAKLDRFSVKYDLQGAASARKFDGTSYGIQAEAGYRLDMGRAFIEPAVSIAWSHSDLDGIKGAAGGFDASFHNVGSAYGRAGARAGIAAMAGGWAISPYVGLAFEGELKDQPGMTLVSGGNAVSFQDVSEGGRARLEAGVEGSGHNGLSAFAKIEGITGKHANGLAGRVGVAFRW</sequence>
<feature type="signal peptide" evidence="1">
    <location>
        <begin position="1"/>
        <end position="24"/>
    </location>
</feature>
<dbReference type="Gene3D" id="2.40.128.130">
    <property type="entry name" value="Autotransporter beta-domain"/>
    <property type="match status" value="1"/>
</dbReference>
<keyword evidence="4" id="KW-1185">Reference proteome</keyword>
<protein>
    <recommendedName>
        <fullName evidence="2">Autotransporter domain-containing protein</fullName>
    </recommendedName>
</protein>
<evidence type="ECO:0000313" key="4">
    <source>
        <dbReference type="Proteomes" id="UP000015524"/>
    </source>
</evidence>
<dbReference type="PROSITE" id="PS51208">
    <property type="entry name" value="AUTOTRANSPORTER"/>
    <property type="match status" value="1"/>
</dbReference>
<dbReference type="InterPro" id="IPR005546">
    <property type="entry name" value="Autotransporte_beta"/>
</dbReference>
<name>T0GZ21_9SPHN</name>
<dbReference type="OrthoDB" id="7622012at2"/>
<dbReference type="Proteomes" id="UP000015524">
    <property type="component" value="Unassembled WGS sequence"/>
</dbReference>
<reference evidence="3 4" key="1">
    <citation type="journal article" date="2013" name="Genome Announc.">
        <title>Draft Genome Sequence of a Hexachlorocyclohexane-Degrading Bacterium, Sphingobium baderi Strain LL03T.</title>
        <authorList>
            <person name="Kaur J."/>
            <person name="Verma H."/>
            <person name="Tripathi C."/>
            <person name="Khurana J.P."/>
            <person name="Lal R."/>
        </authorList>
    </citation>
    <scope>NUCLEOTIDE SEQUENCE [LARGE SCALE GENOMIC DNA]</scope>
    <source>
        <strain evidence="3 4">LL03</strain>
    </source>
</reference>
<accession>T0GZ21</accession>
<dbReference type="RefSeq" id="WP_021243659.1">
    <property type="nucleotide sequence ID" value="NZ_ATIB01000027.1"/>
</dbReference>
<dbReference type="EMBL" id="ATIB01000027">
    <property type="protein sequence ID" value="EQB05193.1"/>
    <property type="molecule type" value="Genomic_DNA"/>
</dbReference>
<dbReference type="Gene3D" id="2.160.20.20">
    <property type="match status" value="1"/>
</dbReference>
<comment type="caution">
    <text evidence="3">The sequence shown here is derived from an EMBL/GenBank/DDBJ whole genome shotgun (WGS) entry which is preliminary data.</text>
</comment>
<dbReference type="SMART" id="SM00869">
    <property type="entry name" value="Autotransporter"/>
    <property type="match status" value="1"/>
</dbReference>
<proteinExistence type="predicted"/>